<dbReference type="Proteomes" id="UP001642484">
    <property type="component" value="Unassembled WGS sequence"/>
</dbReference>
<keyword evidence="3" id="KW-1185">Reference proteome</keyword>
<feature type="region of interest" description="Disordered" evidence="1">
    <location>
        <begin position="128"/>
        <end position="167"/>
    </location>
</feature>
<feature type="compositionally biased region" description="Basic residues" evidence="1">
    <location>
        <begin position="1885"/>
        <end position="1905"/>
    </location>
</feature>
<reference evidence="2 3" key="1">
    <citation type="submission" date="2024-02" db="EMBL/GenBank/DDBJ databases">
        <authorList>
            <person name="Chen Y."/>
            <person name="Shah S."/>
            <person name="Dougan E. K."/>
            <person name="Thang M."/>
            <person name="Chan C."/>
        </authorList>
    </citation>
    <scope>NUCLEOTIDE SEQUENCE [LARGE SCALE GENOMIC DNA]</scope>
</reference>
<proteinExistence type="predicted"/>
<gene>
    <name evidence="2" type="ORF">CCMP2556_LOCUS11338</name>
</gene>
<feature type="compositionally biased region" description="Basic residues" evidence="1">
    <location>
        <begin position="1867"/>
        <end position="1877"/>
    </location>
</feature>
<name>A0ABP0JGM7_9DINO</name>
<sequence>MPCPPGCPSICGVAGCVEHVDSPTWDPWRGIYVARCLRSTGRISYHQVYYDPKTLIWTWTSRISNAVPKLKEKVAEPPLPPPAVAPSRPPSPEPTCRQLPKDCEPSGEDRDAKLWAELDRAAEECPGFSLAVPPPPQPKKSDQAETAVHSAPISESRPRTKVESAPVKLEKVSPAVKGEPAHQAKGQRLEKTMAEVPAKTAVQTAPSQVPIKSAPVKTEKCLPAEIRTAKVEKNEPVHPAEGQGLALCHVKAKAEKCQTSKPKQEVKEEKENEARPELGAIPGMEKRILDYAEKVSQDGMYLELLDAAMFSLQRGKVLHLVLPYDDGEIDVTPISHWINEMSGGQVQLDMSRSAKVSDRWYLCCCNSDFDLSPSAVRNHYIPAFHKTMLSDDDYFRLTTEALLTTKQEIGRLQAKYKRALTTEKTAWIKLIMDCEEKGLALMALKAPCPTKKRRKVLEPAIPDVEEIFSEMQLKAPDPPAIEDIDLENLDEGNLYASDEENGPRRQRAQHQRTCKTKTLSQSQVQKKMFGDWLAKRGLTYERFRAMHQAHCLVKSAASCVEGGFVSFKDKLLSKTEIKCTACQTLVDMHVTSVDDFISHTETLSVVAVDKAGQEAQNEPRNHPRQTEEEEIEACVKYLGQFPEIEALTKTMPNVPGIRLFYRCLICKTRRQKDGKLNKLGRPKLKSVQHFLEQHFDSNTHVKNMRAAHQAAADQDGSAETDSQTCKGYCASDPKSTGALKSYLEDFKRWTHFTSLSETASHKYYTDLTSDSWYIKSKNCLGNFSSPSLCCSACNILGDARKGVVRYVSRFSFKYNAATLLSKRMFSLEDEAQKFLTSLAETTFGRVHVKRWKRISDLQTHQLQKCVRQMWQKNQVQTETPAFEVFRSSVVVPCLSVQSKSINERMTTLFAGFANALSSEDMTELQQVNFQIAQAAIGGQLDRNPLIQGILVQCLRKLDKEGRGINTLRGRRGACTDTEVTLIEDAAMTLTMASCNRALAQEMGQNATAPRLKVEELPEAHSLPNPSLAIDFPDQFANNLELVDSQIGKQSSDPRCRLIMAIDHTYLLKCFVQGRIRGEAGMLGGPWHYDDSSAAFMKFNEMPDNALKKEKAGLMLECLVWSPWAPVRQCFSVNSVPMTLARRKKDSADTLTKQGNLEMLHIVSRLLGSGAHLVKGITFDAHMSHAYFKEALFGYFETAKKEELPLSELPFFCEVEYIPLPSHALPRLPMNLCRYKGEFIWPLPGSCHAAKCAAGQLNSPLRCLMFGRFVADSSHARSYGLPPAAYARSEPMSDWLHAMLYNPYYTDILTGEADVPWQLRGFLVFNLTVALCTAVTMHRTMAVVERCQNAMCGFLLIDLFGMLANLECSKRSLPRGSLSMAPQTARNLQSVALSVIGVCATLGSQRSPWQLGHNRMTELPIEEWFGRLRTQMASAQFSVRAFWQAAARQMIKQQRCKPEKEKKVGSIPPPSPELSPSDFFEASEKALSSAYRFVAFCAGITPASLEEVYKQHCKDNVQSPDDLADHEWEDDFLDEENVDEVEAQQVVQHLQEEAQLTMACASDDFELEADLQAADLGKNMPDMADLRNVIDAPQDAADCAAPFGHRNEGPKSEQPRTLHHAVCFMTGPLTASAMFNRIWRLVMYLRYWQDGGDRHWIPNPRNSRRTSSKLNWYQWNEKKIKELSMEEDDVKYRKRAGRLDKWKQLAREAADQRAQSTGQNITLPESIESGNIVLAVVSRKWRGVNVRSGIIGMVLTIWVGAKKPRPATRQISIKQAVAIRVVEMQPASPDFHDKYTASDKSMVFMLQPHCIVSVLDIVEHENTSELTTVTLSPESILLAGQMDSISEWWPPSDPADPKNAAQGDLYPARKRGRKKRRANEKEKKTAPKPKPKKKGLKKAKQNKRKGALALDSSSELPASAFKKSLSGKACVVAMMEKILVADRQKFEQRPLFTVDGLCRMKVGKCKNVEWSKIRDEAYHFFLALYSTKAGIRWSEAVHGRLQQTLRSLEKEVPNRKPWLRLIKEICDKFC</sequence>
<organism evidence="2 3">
    <name type="scientific">Durusdinium trenchii</name>
    <dbReference type="NCBI Taxonomy" id="1381693"/>
    <lineage>
        <taxon>Eukaryota</taxon>
        <taxon>Sar</taxon>
        <taxon>Alveolata</taxon>
        <taxon>Dinophyceae</taxon>
        <taxon>Suessiales</taxon>
        <taxon>Symbiodiniaceae</taxon>
        <taxon>Durusdinium</taxon>
    </lineage>
</organism>
<evidence type="ECO:0000313" key="3">
    <source>
        <dbReference type="Proteomes" id="UP001642484"/>
    </source>
</evidence>
<feature type="compositionally biased region" description="Basic and acidic residues" evidence="1">
    <location>
        <begin position="99"/>
        <end position="109"/>
    </location>
</feature>
<feature type="region of interest" description="Disordered" evidence="1">
    <location>
        <begin position="1454"/>
        <end position="1475"/>
    </location>
</feature>
<comment type="caution">
    <text evidence="2">The sequence shown here is derived from an EMBL/GenBank/DDBJ whole genome shotgun (WGS) entry which is preliminary data.</text>
</comment>
<feature type="region of interest" description="Disordered" evidence="1">
    <location>
        <begin position="1847"/>
        <end position="1910"/>
    </location>
</feature>
<feature type="compositionally biased region" description="Pro residues" evidence="1">
    <location>
        <begin position="77"/>
        <end position="93"/>
    </location>
</feature>
<evidence type="ECO:0008006" key="4">
    <source>
        <dbReference type="Google" id="ProtNLM"/>
    </source>
</evidence>
<accession>A0ABP0JGM7</accession>
<dbReference type="EMBL" id="CAXAMN010005402">
    <property type="protein sequence ID" value="CAK9013573.1"/>
    <property type="molecule type" value="Genomic_DNA"/>
</dbReference>
<evidence type="ECO:0000256" key="1">
    <source>
        <dbReference type="SAM" id="MobiDB-lite"/>
    </source>
</evidence>
<protein>
    <recommendedName>
        <fullName evidence="4">Calmodulin</fullName>
    </recommendedName>
</protein>
<feature type="region of interest" description="Disordered" evidence="1">
    <location>
        <begin position="74"/>
        <end position="109"/>
    </location>
</feature>
<evidence type="ECO:0000313" key="2">
    <source>
        <dbReference type="EMBL" id="CAK9013573.1"/>
    </source>
</evidence>